<gene>
    <name evidence="1" type="ORF">R1flu_000947</name>
</gene>
<accession>A0ABD1Y1X8</accession>
<keyword evidence="2" id="KW-1185">Reference proteome</keyword>
<evidence type="ECO:0000313" key="2">
    <source>
        <dbReference type="Proteomes" id="UP001605036"/>
    </source>
</evidence>
<sequence length="76" mass="8993">MTTCSYKDLRIKMKEVKIPHLMKENKTKLEAWEAWTSKVWREVYNLPKTISGGYIMKGKVQFMELQLLKLVRETSG</sequence>
<comment type="caution">
    <text evidence="1">The sequence shown here is derived from an EMBL/GenBank/DDBJ whole genome shotgun (WGS) entry which is preliminary data.</text>
</comment>
<evidence type="ECO:0000313" key="1">
    <source>
        <dbReference type="EMBL" id="KAL2620742.1"/>
    </source>
</evidence>
<dbReference type="Proteomes" id="UP001605036">
    <property type="component" value="Unassembled WGS sequence"/>
</dbReference>
<protein>
    <submittedName>
        <fullName evidence="1">Uncharacterized protein</fullName>
    </submittedName>
</protein>
<name>A0ABD1Y1X8_9MARC</name>
<proteinExistence type="predicted"/>
<dbReference type="AlphaFoldDB" id="A0ABD1Y1X8"/>
<dbReference type="EMBL" id="JBHFFA010000006">
    <property type="protein sequence ID" value="KAL2620742.1"/>
    <property type="molecule type" value="Genomic_DNA"/>
</dbReference>
<organism evidence="1 2">
    <name type="scientific">Riccia fluitans</name>
    <dbReference type="NCBI Taxonomy" id="41844"/>
    <lineage>
        <taxon>Eukaryota</taxon>
        <taxon>Viridiplantae</taxon>
        <taxon>Streptophyta</taxon>
        <taxon>Embryophyta</taxon>
        <taxon>Marchantiophyta</taxon>
        <taxon>Marchantiopsida</taxon>
        <taxon>Marchantiidae</taxon>
        <taxon>Marchantiales</taxon>
        <taxon>Ricciaceae</taxon>
        <taxon>Riccia</taxon>
    </lineage>
</organism>
<reference evidence="1 2" key="1">
    <citation type="submission" date="2024-09" db="EMBL/GenBank/DDBJ databases">
        <title>Chromosome-scale assembly of Riccia fluitans.</title>
        <authorList>
            <person name="Paukszto L."/>
            <person name="Sawicki J."/>
            <person name="Karawczyk K."/>
            <person name="Piernik-Szablinska J."/>
            <person name="Szczecinska M."/>
            <person name="Mazdziarz M."/>
        </authorList>
    </citation>
    <scope>NUCLEOTIDE SEQUENCE [LARGE SCALE GENOMIC DNA]</scope>
    <source>
        <strain evidence="1">Rf_01</strain>
        <tissue evidence="1">Aerial parts of the thallus</tissue>
    </source>
</reference>